<dbReference type="Pfam" id="PF02793">
    <property type="entry name" value="HRM"/>
    <property type="match status" value="1"/>
</dbReference>
<dbReference type="Proteomes" id="UP000694941">
    <property type="component" value="Unplaced"/>
</dbReference>
<dbReference type="InterPro" id="IPR001879">
    <property type="entry name" value="GPCR_2_extracellular_dom"/>
</dbReference>
<keyword evidence="3" id="KW-1003">Cell membrane</keyword>
<reference evidence="16 17" key="1">
    <citation type="submission" date="2025-05" db="UniProtKB">
        <authorList>
            <consortium name="RefSeq"/>
        </authorList>
    </citation>
    <scope>IDENTIFICATION</scope>
    <source>
        <tissue evidence="16 17">Muscle</tissue>
    </source>
</reference>
<keyword evidence="9" id="KW-0325">Glycoprotein</keyword>
<dbReference type="Gene3D" id="4.10.1240.10">
    <property type="entry name" value="GPCR, family 2, extracellular hormone receptor domain"/>
    <property type="match status" value="1"/>
</dbReference>
<feature type="region of interest" description="Disordered" evidence="11">
    <location>
        <begin position="589"/>
        <end position="608"/>
    </location>
</feature>
<keyword evidence="15" id="KW-1185">Reference proteome</keyword>
<dbReference type="PROSITE" id="PS50227">
    <property type="entry name" value="G_PROTEIN_RECEP_F2_3"/>
    <property type="match status" value="1"/>
</dbReference>
<protein>
    <submittedName>
        <fullName evidence="16 17">Parathyroid hormone/parathyroid hormone-related peptide receptor-like</fullName>
    </submittedName>
</protein>
<feature type="domain" description="G-protein coupled receptors family 2 profile 1" evidence="13">
    <location>
        <begin position="14"/>
        <end position="92"/>
    </location>
</feature>
<dbReference type="PANTHER" id="PTHR45620:SF1">
    <property type="entry name" value="G-PROTEIN COUPLED RECEPTORS FAMILY 2 PROFILE 2 DOMAIN-CONTAINING PROTEIN"/>
    <property type="match status" value="1"/>
</dbReference>
<evidence type="ECO:0000256" key="12">
    <source>
        <dbReference type="SAM" id="Phobius"/>
    </source>
</evidence>
<dbReference type="GeneID" id="106465763"/>
<evidence type="ECO:0000256" key="8">
    <source>
        <dbReference type="ARBA" id="ARBA00023170"/>
    </source>
</evidence>
<dbReference type="Pfam" id="PF00002">
    <property type="entry name" value="7tm_2"/>
    <property type="match status" value="1"/>
</dbReference>
<dbReference type="RefSeq" id="XP_022249910.1">
    <property type="nucleotide sequence ID" value="XM_022394202.1"/>
</dbReference>
<dbReference type="PRINTS" id="PR00249">
    <property type="entry name" value="GPCRSECRETIN"/>
</dbReference>
<evidence type="ECO:0000256" key="4">
    <source>
        <dbReference type="ARBA" id="ARBA00022692"/>
    </source>
</evidence>
<feature type="domain" description="G-protein coupled receptors family 2 profile 2" evidence="14">
    <location>
        <begin position="112"/>
        <end position="379"/>
    </location>
</feature>
<evidence type="ECO:0000259" key="14">
    <source>
        <dbReference type="PROSITE" id="PS50261"/>
    </source>
</evidence>
<feature type="transmembrane region" description="Helical" evidence="12">
    <location>
        <begin position="203"/>
        <end position="222"/>
    </location>
</feature>
<dbReference type="Gene3D" id="1.20.1070.10">
    <property type="entry name" value="Rhodopsin 7-helix transmembrane proteins"/>
    <property type="match status" value="1"/>
</dbReference>
<evidence type="ECO:0000256" key="2">
    <source>
        <dbReference type="ARBA" id="ARBA00005314"/>
    </source>
</evidence>
<dbReference type="PANTHER" id="PTHR45620">
    <property type="entry name" value="PDF RECEPTOR-LIKE PROTEIN-RELATED"/>
    <property type="match status" value="1"/>
</dbReference>
<gene>
    <name evidence="16 17" type="primary">LOC106465763</name>
</gene>
<sequence length="608" mass="70938">MEELQKLLLEKERKCEIQKRNTTPTGESVYCPIEWDKAYCWPYVPAGTLYKIPCPSYIHKFVPSAYATKYCTEDGTWWKNSDNVSWTNYSMCIKWDTSDTDSVSLKHHIYTIKLISKTGYIVSLSTLIVALLILALVRRLRCPRNNLHIQLFISFIMRALMLLLKNALFVAGVGLSSNVIVKYDVPVFLESENNVDCKIFTSFWHYSMMANYCWILMEGLYLHKLVFQAMFTDTSGILKYIFMGWGLPIPFIVSWVVVRVILEDTLCWTTHENQAYFWIIRAPITTFIVVNFFFFINITRVLYLKMFSQTSQGRRYRYRKWFKSTLVLVPLFGVHYALLLGMSLAADVSRIVEIVWLYTDQFFSSFQGFFVALLYCFCNSEVQQEIKKNWQRWQLAQEHLGRTQSLFTNSLTFLSRGRNSIQSFHSCTDRKNGYRPATPISRQRCREHKQENQPFNLSPDSPVEGNDYSTIERKHLQTCDELCREDCRYKANAEVCSEFVGHDKDGETGKRPEELEMKTIKIVDTAVNMEMKDLKLDEGSECQSLKEKRTNLSESTEMGKNGEIKNIEELEIKSDKNVEDRGIEEITNNEMPDDIQQKEIEINETPLD</sequence>
<evidence type="ECO:0000256" key="9">
    <source>
        <dbReference type="ARBA" id="ARBA00023180"/>
    </source>
</evidence>
<dbReference type="PROSITE" id="PS00649">
    <property type="entry name" value="G_PROTEIN_RECEP_F2_1"/>
    <property type="match status" value="1"/>
</dbReference>
<keyword evidence="7 12" id="KW-0472">Membrane</keyword>
<evidence type="ECO:0000256" key="10">
    <source>
        <dbReference type="ARBA" id="ARBA00023224"/>
    </source>
</evidence>
<keyword evidence="4 12" id="KW-0812">Transmembrane</keyword>
<organism evidence="15 17">
    <name type="scientific">Limulus polyphemus</name>
    <name type="common">Atlantic horseshoe crab</name>
    <dbReference type="NCBI Taxonomy" id="6850"/>
    <lineage>
        <taxon>Eukaryota</taxon>
        <taxon>Metazoa</taxon>
        <taxon>Ecdysozoa</taxon>
        <taxon>Arthropoda</taxon>
        <taxon>Chelicerata</taxon>
        <taxon>Merostomata</taxon>
        <taxon>Xiphosura</taxon>
        <taxon>Limulidae</taxon>
        <taxon>Limulus</taxon>
    </lineage>
</organism>
<evidence type="ECO:0000256" key="11">
    <source>
        <dbReference type="SAM" id="MobiDB-lite"/>
    </source>
</evidence>
<evidence type="ECO:0000256" key="1">
    <source>
        <dbReference type="ARBA" id="ARBA00004651"/>
    </source>
</evidence>
<evidence type="ECO:0000313" key="17">
    <source>
        <dbReference type="RefSeq" id="XP_022249917.1"/>
    </source>
</evidence>
<feature type="transmembrane region" description="Helical" evidence="12">
    <location>
        <begin position="119"/>
        <end position="138"/>
    </location>
</feature>
<evidence type="ECO:0000259" key="13">
    <source>
        <dbReference type="PROSITE" id="PS50227"/>
    </source>
</evidence>
<feature type="transmembrane region" description="Helical" evidence="12">
    <location>
        <begin position="282"/>
        <end position="304"/>
    </location>
</feature>
<feature type="transmembrane region" description="Helical" evidence="12">
    <location>
        <begin position="159"/>
        <end position="183"/>
    </location>
</feature>
<evidence type="ECO:0000256" key="6">
    <source>
        <dbReference type="ARBA" id="ARBA00023040"/>
    </source>
</evidence>
<keyword evidence="10" id="KW-0807">Transducer</keyword>
<accession>A0ABM1T211</accession>
<feature type="transmembrane region" description="Helical" evidence="12">
    <location>
        <begin position="358"/>
        <end position="378"/>
    </location>
</feature>
<dbReference type="InterPro" id="IPR036445">
    <property type="entry name" value="GPCR_2_extracell_dom_sf"/>
</dbReference>
<comment type="subcellular location">
    <subcellularLocation>
        <location evidence="1">Cell membrane</location>
        <topology evidence="1">Multi-pass membrane protein</topology>
    </subcellularLocation>
</comment>
<name>A0ABM1T211_LIMPO</name>
<feature type="transmembrane region" description="Helical" evidence="12">
    <location>
        <begin position="242"/>
        <end position="262"/>
    </location>
</feature>
<keyword evidence="5 12" id="KW-1133">Transmembrane helix</keyword>
<dbReference type="SUPFAM" id="SSF111418">
    <property type="entry name" value="Hormone receptor domain"/>
    <property type="match status" value="1"/>
</dbReference>
<dbReference type="InterPro" id="IPR017981">
    <property type="entry name" value="GPCR_2-like_7TM"/>
</dbReference>
<evidence type="ECO:0000256" key="7">
    <source>
        <dbReference type="ARBA" id="ARBA00023136"/>
    </source>
</evidence>
<dbReference type="InterPro" id="IPR050332">
    <property type="entry name" value="GPCR_2"/>
</dbReference>
<dbReference type="InterPro" id="IPR000832">
    <property type="entry name" value="GPCR_2_secretin-like"/>
</dbReference>
<evidence type="ECO:0000256" key="5">
    <source>
        <dbReference type="ARBA" id="ARBA00022989"/>
    </source>
</evidence>
<evidence type="ECO:0000313" key="15">
    <source>
        <dbReference type="Proteomes" id="UP000694941"/>
    </source>
</evidence>
<evidence type="ECO:0000256" key="3">
    <source>
        <dbReference type="ARBA" id="ARBA00022475"/>
    </source>
</evidence>
<dbReference type="PROSITE" id="PS00650">
    <property type="entry name" value="G_PROTEIN_RECEP_F2_2"/>
    <property type="match status" value="1"/>
</dbReference>
<dbReference type="RefSeq" id="XP_022249917.1">
    <property type="nucleotide sequence ID" value="XM_022394209.1"/>
</dbReference>
<proteinExistence type="inferred from homology"/>
<keyword evidence="6" id="KW-0297">G-protein coupled receptor</keyword>
<dbReference type="SUPFAM" id="SSF81321">
    <property type="entry name" value="Family A G protein-coupled receptor-like"/>
    <property type="match status" value="1"/>
</dbReference>
<dbReference type="SMART" id="SM00008">
    <property type="entry name" value="HormR"/>
    <property type="match status" value="1"/>
</dbReference>
<comment type="similarity">
    <text evidence="2">Belongs to the G-protein coupled receptor 2 family.</text>
</comment>
<evidence type="ECO:0000313" key="16">
    <source>
        <dbReference type="RefSeq" id="XP_022249910.1"/>
    </source>
</evidence>
<keyword evidence="8" id="KW-0675">Receptor</keyword>
<dbReference type="InterPro" id="IPR017983">
    <property type="entry name" value="GPCR_2_secretin-like_CS"/>
</dbReference>
<feature type="transmembrane region" description="Helical" evidence="12">
    <location>
        <begin position="325"/>
        <end position="346"/>
    </location>
</feature>
<dbReference type="PROSITE" id="PS50261">
    <property type="entry name" value="G_PROTEIN_RECEP_F2_4"/>
    <property type="match status" value="1"/>
</dbReference>